<name>Q9PDV6_XYLFA</name>
<evidence type="ECO:0000313" key="2">
    <source>
        <dbReference type="Proteomes" id="UP000000812"/>
    </source>
</evidence>
<proteinExistence type="predicted"/>
<dbReference type="HOGENOM" id="CLU_2453957_0_0_6"/>
<dbReference type="AlphaFoldDB" id="Q9PDV6"/>
<dbReference type="STRING" id="160492.XF_1273"/>
<gene>
    <name evidence="1" type="ordered locus">XF_1273</name>
</gene>
<sequence length="92" mass="9993">MWWVGVIALVKGKVFSLMDDGWVYVKVLRGFGRQCGHGEADEGRAQDVGYSDLGHGGIAFVQVNVSCLASRLDAASGMYFKRLVLQQVGPNC</sequence>
<dbReference type="KEGG" id="xfa:XF_1273"/>
<evidence type="ECO:0000313" key="1">
    <source>
        <dbReference type="EMBL" id="AAF84082.1"/>
    </source>
</evidence>
<dbReference type="Proteomes" id="UP000000812">
    <property type="component" value="Chromosome"/>
</dbReference>
<organism evidence="1 2">
    <name type="scientific">Xylella fastidiosa (strain 9a5c)</name>
    <dbReference type="NCBI Taxonomy" id="160492"/>
    <lineage>
        <taxon>Bacteria</taxon>
        <taxon>Pseudomonadati</taxon>
        <taxon>Pseudomonadota</taxon>
        <taxon>Gammaproteobacteria</taxon>
        <taxon>Lysobacterales</taxon>
        <taxon>Lysobacteraceae</taxon>
        <taxon>Xylella</taxon>
    </lineage>
</organism>
<dbReference type="PIR" id="G82701">
    <property type="entry name" value="G82701"/>
</dbReference>
<reference evidence="1 2" key="1">
    <citation type="journal article" date="2000" name="Nature">
        <title>The genome sequence of the plant pathogen Xylella fastidiosa.</title>
        <authorList>
            <person name="Simpson A.J."/>
            <person name="Reinach F.C."/>
            <person name="Arruda P."/>
            <person name="Abreu F.A."/>
            <person name="Acencio M."/>
            <person name="Alvarenga R."/>
            <person name="Alves L.M."/>
            <person name="Araya J.E."/>
            <person name="Baia G.S."/>
            <person name="Baptista C.S."/>
            <person name="Barros M.H."/>
            <person name="Bonaccorsi E.D."/>
            <person name="Bordin S."/>
            <person name="Bove J.M."/>
            <person name="Briones M.R."/>
            <person name="Bueno M.R."/>
            <person name="Camargo A.A."/>
            <person name="Camargo L.E."/>
            <person name="Carraro D.M."/>
            <person name="Carrer H."/>
            <person name="Colauto N.B."/>
            <person name="Colombo C."/>
            <person name="Costa F.F."/>
            <person name="Costa M.C."/>
            <person name="Costa-Neto C.M."/>
            <person name="Coutinho L.L."/>
            <person name="Cristofani M."/>
            <person name="Dias-Neto E."/>
            <person name="Docena C."/>
            <person name="El-Dorry H."/>
            <person name="Facincani A.P."/>
            <person name="Ferreira A.J."/>
            <person name="Ferreira V.C."/>
            <person name="Ferro J.A."/>
            <person name="Fraga J.S."/>
            <person name="Franca S.C."/>
            <person name="Franco M.C."/>
            <person name="Frohme M."/>
            <person name="Furlan L.R."/>
            <person name="Garnier M."/>
            <person name="Goldman G.H."/>
            <person name="Goldman M.H."/>
            <person name="Gomes S.L."/>
            <person name="Gruber A."/>
            <person name="Ho P.L."/>
            <person name="Hoheisel J.D."/>
            <person name="Junqueira M.L."/>
            <person name="Kemper E.L."/>
            <person name="Kitajima J.P."/>
            <person name="Krieger J.E."/>
            <person name="Kuramae E.E."/>
            <person name="Laigret F."/>
            <person name="Lambais M.R."/>
            <person name="Leite L.C."/>
            <person name="Lemos E.G."/>
            <person name="Lemos M.V."/>
            <person name="Lopes S.A."/>
            <person name="Lopes C.R."/>
            <person name="Machado J.A."/>
            <person name="Machado M.A."/>
            <person name="Madeira A.M."/>
            <person name="Madeira H.M."/>
            <person name="Marino C.L."/>
            <person name="Marques M.V."/>
            <person name="Martins E.A."/>
            <person name="Martins E.M."/>
            <person name="Matsukuma A.Y."/>
            <person name="Menck C.F."/>
            <person name="Miracca E.C."/>
            <person name="Miyaki C.Y."/>
            <person name="Monteriro-Vitorello C.B."/>
            <person name="Moon D.H."/>
            <person name="Nagai M.A."/>
            <person name="Nascimento A.L."/>
            <person name="Netto L.E."/>
            <person name="Nhani A.Jr."/>
            <person name="Nobrega F.G."/>
            <person name="Nunes L.R."/>
            <person name="Oliveira M.A."/>
            <person name="de Oliveira M.C."/>
            <person name="de Oliveira R.C."/>
            <person name="Palmieri D.A."/>
            <person name="Paris A."/>
            <person name="Peixoto B.R."/>
            <person name="Pereira G.A."/>
            <person name="Pereira H.A.Jr."/>
            <person name="Pesquero J.B."/>
            <person name="Quaggio R.B."/>
            <person name="Roberto P.G."/>
            <person name="Rodrigues V."/>
            <person name="de M Rosa A.J."/>
            <person name="de Rosa V.E.Jr."/>
            <person name="de Sa R.G."/>
            <person name="Santelli R.V."/>
            <person name="Sawasaki H.E."/>
            <person name="da Silva A.C."/>
            <person name="da Silva A.M."/>
            <person name="da Silva F.R."/>
            <person name="da Silva W.A.Jr."/>
            <person name="da Silveira J.F."/>
            <person name="Silvestri M.L."/>
            <person name="Siqueira W.J."/>
            <person name="de Souza A.A."/>
            <person name="de Souza A.P."/>
            <person name="Terenzi M.F."/>
            <person name="Truffi D."/>
            <person name="Tsai S.M."/>
            <person name="Tsuhako M.H."/>
            <person name="Vallada H."/>
            <person name="Van Sluys M.A."/>
            <person name="Verjovski-Almeida S."/>
            <person name="Vettore A.L."/>
            <person name="Zago M.A."/>
            <person name="Zatz M."/>
            <person name="Meidanis J."/>
            <person name="Setubal J.C."/>
        </authorList>
    </citation>
    <scope>NUCLEOTIDE SEQUENCE [LARGE SCALE GENOMIC DNA]</scope>
    <source>
        <strain evidence="1 2">9a5c</strain>
    </source>
</reference>
<dbReference type="EMBL" id="AE003849">
    <property type="protein sequence ID" value="AAF84082.1"/>
    <property type="molecule type" value="Genomic_DNA"/>
</dbReference>
<accession>Q9PDV6</accession>
<protein>
    <submittedName>
        <fullName evidence="1">Uncharacterized protein</fullName>
    </submittedName>
</protein>